<feature type="compositionally biased region" description="Polar residues" evidence="1">
    <location>
        <begin position="68"/>
        <end position="87"/>
    </location>
</feature>
<dbReference type="Proteomes" id="UP000729402">
    <property type="component" value="Unassembled WGS sequence"/>
</dbReference>
<dbReference type="PANTHER" id="PTHR43592:SF7">
    <property type="entry name" value="CAAX AMINO TERMINAL PROTEASE FAMILY PROTEIN"/>
    <property type="match status" value="1"/>
</dbReference>
<evidence type="ECO:0000259" key="3">
    <source>
        <dbReference type="Pfam" id="PF02517"/>
    </source>
</evidence>
<dbReference type="OrthoDB" id="2017864at2759"/>
<feature type="region of interest" description="Disordered" evidence="1">
    <location>
        <begin position="46"/>
        <end position="87"/>
    </location>
</feature>
<dbReference type="GO" id="GO:0080120">
    <property type="term" value="P:CAAX-box protein maturation"/>
    <property type="evidence" value="ECO:0007669"/>
    <property type="project" value="UniProtKB-ARBA"/>
</dbReference>
<keyword evidence="2" id="KW-0472">Membrane</keyword>
<evidence type="ECO:0000313" key="5">
    <source>
        <dbReference type="Proteomes" id="UP000729402"/>
    </source>
</evidence>
<feature type="region of interest" description="Disordered" evidence="1">
    <location>
        <begin position="310"/>
        <end position="331"/>
    </location>
</feature>
<protein>
    <recommendedName>
        <fullName evidence="3">CAAX prenyl protease 2/Lysostaphin resistance protein A-like domain-containing protein</fullName>
    </recommendedName>
</protein>
<evidence type="ECO:0000313" key="4">
    <source>
        <dbReference type="EMBL" id="KAG8085037.1"/>
    </source>
</evidence>
<reference evidence="4" key="2">
    <citation type="submission" date="2021-02" db="EMBL/GenBank/DDBJ databases">
        <authorList>
            <person name="Kimball J.A."/>
            <person name="Haas M.W."/>
            <person name="Macchietto M."/>
            <person name="Kono T."/>
            <person name="Duquette J."/>
            <person name="Shao M."/>
        </authorList>
    </citation>
    <scope>NUCLEOTIDE SEQUENCE</scope>
    <source>
        <tissue evidence="4">Fresh leaf tissue</tissue>
    </source>
</reference>
<evidence type="ECO:0000256" key="2">
    <source>
        <dbReference type="SAM" id="Phobius"/>
    </source>
</evidence>
<dbReference type="AlphaFoldDB" id="A0A8J5W983"/>
<proteinExistence type="predicted"/>
<gene>
    <name evidence="4" type="ORF">GUJ93_ZPchr0010g9816</name>
</gene>
<dbReference type="EMBL" id="JAAALK010000082">
    <property type="protein sequence ID" value="KAG8085037.1"/>
    <property type="molecule type" value="Genomic_DNA"/>
</dbReference>
<accession>A0A8J5W983</accession>
<reference evidence="4" key="1">
    <citation type="journal article" date="2021" name="bioRxiv">
        <title>Whole Genome Assembly and Annotation of Northern Wild Rice, Zizania palustris L., Supports a Whole Genome Duplication in the Zizania Genus.</title>
        <authorList>
            <person name="Haas M."/>
            <person name="Kono T."/>
            <person name="Macchietto M."/>
            <person name="Millas R."/>
            <person name="McGilp L."/>
            <person name="Shao M."/>
            <person name="Duquette J."/>
            <person name="Hirsch C.N."/>
            <person name="Kimball J."/>
        </authorList>
    </citation>
    <scope>NUCLEOTIDE SEQUENCE</scope>
    <source>
        <tissue evidence="4">Fresh leaf tissue</tissue>
    </source>
</reference>
<feature type="transmembrane region" description="Helical" evidence="2">
    <location>
        <begin position="216"/>
        <end position="236"/>
    </location>
</feature>
<sequence>MAALMLAPTALCCRRALPLRGSKCRIAVVTWRHLHNVPRNVVRTFAAKGNERKRRRSRGISKEPTLANEASSGSGENPTTSLEVNGSDVTGDEKVAVAPRNAVLQACTLTSGLLLAGGLVLREVSHLAYSNGWPIADPTDISLNFETWHLELVAGLVIIVSSSRYILLQTWSDFRNSSETTNRQILTSLETLDYIVVACLPGISEELLFRGALMPIFGLNWISAIVTGAIFGVLHLGNGRKYSFAIWATFVGVAYAVRSADPTLHAHSKIKGKPLRYLPFLARPASSPLNLAAATRLLPQTARRLPACLPRRPRRPRQRARRPAPGPLSSQLPLALARSRCACACRHRRAPGGRYPLVPATPGPGPRSVRLRPPLLARVYIFGIDIFWLGHWW</sequence>
<organism evidence="4 5">
    <name type="scientific">Zizania palustris</name>
    <name type="common">Northern wild rice</name>
    <dbReference type="NCBI Taxonomy" id="103762"/>
    <lineage>
        <taxon>Eukaryota</taxon>
        <taxon>Viridiplantae</taxon>
        <taxon>Streptophyta</taxon>
        <taxon>Embryophyta</taxon>
        <taxon>Tracheophyta</taxon>
        <taxon>Spermatophyta</taxon>
        <taxon>Magnoliopsida</taxon>
        <taxon>Liliopsida</taxon>
        <taxon>Poales</taxon>
        <taxon>Poaceae</taxon>
        <taxon>BOP clade</taxon>
        <taxon>Oryzoideae</taxon>
        <taxon>Oryzeae</taxon>
        <taxon>Zizaniinae</taxon>
        <taxon>Zizania</taxon>
    </lineage>
</organism>
<keyword evidence="2" id="KW-1133">Transmembrane helix</keyword>
<dbReference type="PANTHER" id="PTHR43592">
    <property type="entry name" value="CAAX AMINO TERMINAL PROTEASE"/>
    <property type="match status" value="1"/>
</dbReference>
<keyword evidence="5" id="KW-1185">Reference proteome</keyword>
<dbReference type="GO" id="GO:0004175">
    <property type="term" value="F:endopeptidase activity"/>
    <property type="evidence" value="ECO:0007669"/>
    <property type="project" value="UniProtKB-ARBA"/>
</dbReference>
<feature type="compositionally biased region" description="Basic residues" evidence="1">
    <location>
        <begin position="311"/>
        <end position="322"/>
    </location>
</feature>
<feature type="domain" description="CAAX prenyl protease 2/Lysostaphin resistance protein A-like" evidence="3">
    <location>
        <begin position="191"/>
        <end position="256"/>
    </location>
</feature>
<dbReference type="InterPro" id="IPR003675">
    <property type="entry name" value="Rce1/LyrA-like_dom"/>
</dbReference>
<comment type="caution">
    <text evidence="4">The sequence shown here is derived from an EMBL/GenBank/DDBJ whole genome shotgun (WGS) entry which is preliminary data.</text>
</comment>
<evidence type="ECO:0000256" key="1">
    <source>
        <dbReference type="SAM" id="MobiDB-lite"/>
    </source>
</evidence>
<keyword evidence="2" id="KW-0812">Transmembrane</keyword>
<name>A0A8J5W983_ZIZPA</name>
<dbReference type="Pfam" id="PF02517">
    <property type="entry name" value="Rce1-like"/>
    <property type="match status" value="1"/>
</dbReference>